<dbReference type="Proteomes" id="UP000681722">
    <property type="component" value="Unassembled WGS sequence"/>
</dbReference>
<dbReference type="InterPro" id="IPR029063">
    <property type="entry name" value="SAM-dependent_MTases_sf"/>
</dbReference>
<dbReference type="Gene3D" id="3.40.50.150">
    <property type="entry name" value="Vaccinia Virus protein VP39"/>
    <property type="match status" value="1"/>
</dbReference>
<gene>
    <name evidence="3" type="ORF">GPM918_LOCUS9202</name>
    <name evidence="4" type="ORF">SRO942_LOCUS9203</name>
</gene>
<sequence>MLACFYHTTDNIHISTFLQNRPQRENVELKQNKFKIIHMSTEPAYLLATYDGSKPYADDDHAQQAVVTGLKLADVCKTNSETIVVDVGAFLGEFGLYFADCGCQVYMFEVQPDILECITESIHANTFQSRIKLYSNAVHDQAGQILTFNSVGGLTSQTTGGSFNTTTVKLDDVFSNLSIFLIKIDVEGFEYNVLKSGEQLFHENRIKHVKVLMRLKSLRRPRPVFETEGAFVTGNKIDLTNDTITKYCYHRDSINNDNSRQSSNHSPKHLEQIRQTLSSCAPIQSYQTIEAAYLEHGIKIHILKTTNNVSPTMKVKKENTPSLLTPNAKPFIRYKTFSYNKQNYNPQQRSTSVLQCSKNYNDGAKIERNHMRPFSELQTTSSTMTDDFNKNHVLNVSYAVNEQQQMNPFSVHSSSLIASENSDTVEDTESTLTAIRTQLSVRKKENELKKSLNNKIRFNEEVDQLSSRSPPQQQQQVKEEDPDFIYMCNLLKKNTGETYTNTIRRQAGFRNTFAVHRRSSQNLLLDNELDNKNHYNKPLTSRNHIDIVSHPSSTIKKYYRSDYDYNQQHQMNTNQQYKSSVIFTQKKIEKDIVKHASRIRTTQSKDYYSLINSGNRLLSACTNTNTNINSISQKNVNQNQSNKHRTTTYQPPSSISLKPLQILLNTPVSTESSIINLKNTSLSKQNNELPEITVSSLNLTTYKSPVRKKKTVRRKKTSKYTPEVDLTTSSSDISSNDLLLKVSSTTTTTTSFFGDSLPLSKKESTPVADVDRQSSSLDSGYDRSDSQSIVSGLSTIQNTLSIRSSTRLTNSTLCVRSKKRVSFGDETITYP</sequence>
<feature type="compositionally biased region" description="Basic and acidic residues" evidence="1">
    <location>
        <begin position="760"/>
        <end position="772"/>
    </location>
</feature>
<protein>
    <recommendedName>
        <fullName evidence="2">Methyltransferase FkbM domain-containing protein</fullName>
    </recommendedName>
</protein>
<feature type="region of interest" description="Disordered" evidence="1">
    <location>
        <begin position="759"/>
        <end position="788"/>
    </location>
</feature>
<dbReference type="NCBIfam" id="TIGR01444">
    <property type="entry name" value="fkbM_fam"/>
    <property type="match status" value="1"/>
</dbReference>
<feature type="region of interest" description="Disordered" evidence="1">
    <location>
        <begin position="708"/>
        <end position="731"/>
    </location>
</feature>
<feature type="domain" description="Methyltransferase FkbM" evidence="2">
    <location>
        <begin position="86"/>
        <end position="209"/>
    </location>
</feature>
<evidence type="ECO:0000313" key="4">
    <source>
        <dbReference type="EMBL" id="CAF3693008.1"/>
    </source>
</evidence>
<dbReference type="EMBL" id="CAJOBC010001685">
    <property type="protein sequence ID" value="CAF3693008.1"/>
    <property type="molecule type" value="Genomic_DNA"/>
</dbReference>
<organism evidence="3 5">
    <name type="scientific">Didymodactylos carnosus</name>
    <dbReference type="NCBI Taxonomy" id="1234261"/>
    <lineage>
        <taxon>Eukaryota</taxon>
        <taxon>Metazoa</taxon>
        <taxon>Spiralia</taxon>
        <taxon>Gnathifera</taxon>
        <taxon>Rotifera</taxon>
        <taxon>Eurotatoria</taxon>
        <taxon>Bdelloidea</taxon>
        <taxon>Philodinida</taxon>
        <taxon>Philodinidae</taxon>
        <taxon>Didymodactylos</taxon>
    </lineage>
</organism>
<feature type="compositionally biased region" description="Basic residues" evidence="1">
    <location>
        <begin position="708"/>
        <end position="718"/>
    </location>
</feature>
<evidence type="ECO:0000313" key="5">
    <source>
        <dbReference type="Proteomes" id="UP000663829"/>
    </source>
</evidence>
<dbReference type="SUPFAM" id="SSF53335">
    <property type="entry name" value="S-adenosyl-L-methionine-dependent methyltransferases"/>
    <property type="match status" value="1"/>
</dbReference>
<keyword evidence="5" id="KW-1185">Reference proteome</keyword>
<dbReference type="AlphaFoldDB" id="A0A814AC35"/>
<dbReference type="OrthoDB" id="10018020at2759"/>
<dbReference type="Pfam" id="PF05050">
    <property type="entry name" value="Methyltransf_21"/>
    <property type="match status" value="1"/>
</dbReference>
<dbReference type="InterPro" id="IPR052514">
    <property type="entry name" value="SAM-dependent_MTase"/>
</dbReference>
<dbReference type="PANTHER" id="PTHR34203">
    <property type="entry name" value="METHYLTRANSFERASE, FKBM FAMILY PROTEIN"/>
    <property type="match status" value="1"/>
</dbReference>
<evidence type="ECO:0000259" key="2">
    <source>
        <dbReference type="Pfam" id="PF05050"/>
    </source>
</evidence>
<name>A0A814AC35_9BILA</name>
<comment type="caution">
    <text evidence="3">The sequence shown here is derived from an EMBL/GenBank/DDBJ whole genome shotgun (WGS) entry which is preliminary data.</text>
</comment>
<dbReference type="Proteomes" id="UP000663829">
    <property type="component" value="Unassembled WGS sequence"/>
</dbReference>
<evidence type="ECO:0000256" key="1">
    <source>
        <dbReference type="SAM" id="MobiDB-lite"/>
    </source>
</evidence>
<reference evidence="3" key="1">
    <citation type="submission" date="2021-02" db="EMBL/GenBank/DDBJ databases">
        <authorList>
            <person name="Nowell W R."/>
        </authorList>
    </citation>
    <scope>NUCLEOTIDE SEQUENCE</scope>
</reference>
<feature type="region of interest" description="Disordered" evidence="1">
    <location>
        <begin position="460"/>
        <end position="480"/>
    </location>
</feature>
<evidence type="ECO:0000313" key="3">
    <source>
        <dbReference type="EMBL" id="CAF0912091.1"/>
    </source>
</evidence>
<dbReference type="InterPro" id="IPR006342">
    <property type="entry name" value="FkbM_mtfrase"/>
</dbReference>
<proteinExistence type="predicted"/>
<accession>A0A814AC35</accession>
<dbReference type="PANTHER" id="PTHR34203:SF15">
    <property type="entry name" value="SLL1173 PROTEIN"/>
    <property type="match status" value="1"/>
</dbReference>
<dbReference type="EMBL" id="CAJNOQ010001685">
    <property type="protein sequence ID" value="CAF0912091.1"/>
    <property type="molecule type" value="Genomic_DNA"/>
</dbReference>